<evidence type="ECO:0000313" key="5">
    <source>
        <dbReference type="EMBL" id="MDM7860676.1"/>
    </source>
</evidence>
<comment type="caution">
    <text evidence="5">The sequence shown here is derived from an EMBL/GenBank/DDBJ whole genome shotgun (WGS) entry which is preliminary data.</text>
</comment>
<dbReference type="PANTHER" id="PTHR13903">
    <property type="entry name" value="PIRIN-RELATED"/>
    <property type="match status" value="1"/>
</dbReference>
<dbReference type="Pfam" id="PF05726">
    <property type="entry name" value="Pirin_C"/>
    <property type="match status" value="1"/>
</dbReference>
<sequence length="282" mass="31359">MTTATVAKTVRGIATQDGAGVKLSRIIGQRDLQNLDPFLMLDEFGSASAQDYLPGFPSHPHRGFQTVTYMLQGKMRHRDSVGNDGVIESGGIQWMNAGRGIIHEEMPEQQEGVLRGFQLWVNLPAKDKMSAPNYQDIPASEVTVFDVTDNTEVRLLSGEFLEHSGPVKPLAGDNPTPLFTDFCSYQPDSLELVLQSDMQYFIYVYEGRLVVGSEVVDKGELAVLSRDDALRLETQVANTRWLLIGGKPLNEPIVQYGPFVMNTEAEIHQALQDYQQNRLTTV</sequence>
<dbReference type="InterPro" id="IPR014710">
    <property type="entry name" value="RmlC-like_jellyroll"/>
</dbReference>
<protein>
    <submittedName>
        <fullName evidence="5">Pirin family protein</fullName>
    </submittedName>
</protein>
<dbReference type="PIRSF" id="PIRSF006232">
    <property type="entry name" value="Pirin"/>
    <property type="match status" value="1"/>
</dbReference>
<proteinExistence type="inferred from homology"/>
<dbReference type="CDD" id="cd02909">
    <property type="entry name" value="cupin_pirin_N"/>
    <property type="match status" value="1"/>
</dbReference>
<evidence type="ECO:0000259" key="3">
    <source>
        <dbReference type="Pfam" id="PF02678"/>
    </source>
</evidence>
<dbReference type="RefSeq" id="WP_289364966.1">
    <property type="nucleotide sequence ID" value="NZ_JAUCBP010000007.1"/>
</dbReference>
<feature type="domain" description="Pirin N-terminal" evidence="3">
    <location>
        <begin position="21"/>
        <end position="121"/>
    </location>
</feature>
<gene>
    <name evidence="5" type="ORF">QTP81_08715</name>
</gene>
<dbReference type="SUPFAM" id="SSF51182">
    <property type="entry name" value="RmlC-like cupins"/>
    <property type="match status" value="1"/>
</dbReference>
<evidence type="ECO:0000256" key="2">
    <source>
        <dbReference type="RuleBase" id="RU003457"/>
    </source>
</evidence>
<reference evidence="5 6" key="1">
    <citation type="submission" date="2023-06" db="EMBL/GenBank/DDBJ databases">
        <title>Alteromonas sp. ASW11-36 isolated from intertidal sand.</title>
        <authorList>
            <person name="Li Y."/>
        </authorList>
    </citation>
    <scope>NUCLEOTIDE SEQUENCE [LARGE SCALE GENOMIC DNA]</scope>
    <source>
        <strain evidence="5 6">ASW11-36</strain>
    </source>
</reference>
<keyword evidence="6" id="KW-1185">Reference proteome</keyword>
<dbReference type="Gene3D" id="2.60.120.10">
    <property type="entry name" value="Jelly Rolls"/>
    <property type="match status" value="2"/>
</dbReference>
<name>A0ABT7SWV8_9ALTE</name>
<dbReference type="Proteomes" id="UP001234343">
    <property type="component" value="Unassembled WGS sequence"/>
</dbReference>
<feature type="domain" description="Pirin C-terminal" evidence="4">
    <location>
        <begin position="189"/>
        <end position="279"/>
    </location>
</feature>
<dbReference type="InterPro" id="IPR008778">
    <property type="entry name" value="Pirin_C_dom"/>
</dbReference>
<accession>A0ABT7SWV8</accession>
<dbReference type="InterPro" id="IPR011051">
    <property type="entry name" value="RmlC_Cupin_sf"/>
</dbReference>
<dbReference type="EMBL" id="JAUCBP010000007">
    <property type="protein sequence ID" value="MDM7860676.1"/>
    <property type="molecule type" value="Genomic_DNA"/>
</dbReference>
<dbReference type="InterPro" id="IPR012093">
    <property type="entry name" value="Pirin"/>
</dbReference>
<dbReference type="CDD" id="cd02247">
    <property type="entry name" value="cupin_pirin_C"/>
    <property type="match status" value="1"/>
</dbReference>
<dbReference type="PANTHER" id="PTHR13903:SF8">
    <property type="entry name" value="PIRIN"/>
    <property type="match status" value="1"/>
</dbReference>
<evidence type="ECO:0000313" key="6">
    <source>
        <dbReference type="Proteomes" id="UP001234343"/>
    </source>
</evidence>
<dbReference type="InterPro" id="IPR003829">
    <property type="entry name" value="Pirin_N_dom"/>
</dbReference>
<organism evidence="5 6">
    <name type="scientific">Alteromonas arenosi</name>
    <dbReference type="NCBI Taxonomy" id="3055817"/>
    <lineage>
        <taxon>Bacteria</taxon>
        <taxon>Pseudomonadati</taxon>
        <taxon>Pseudomonadota</taxon>
        <taxon>Gammaproteobacteria</taxon>
        <taxon>Alteromonadales</taxon>
        <taxon>Alteromonadaceae</taxon>
        <taxon>Alteromonas/Salinimonas group</taxon>
        <taxon>Alteromonas</taxon>
    </lineage>
</organism>
<dbReference type="Pfam" id="PF02678">
    <property type="entry name" value="Pirin"/>
    <property type="match status" value="1"/>
</dbReference>
<evidence type="ECO:0000259" key="4">
    <source>
        <dbReference type="Pfam" id="PF05726"/>
    </source>
</evidence>
<comment type="similarity">
    <text evidence="1 2">Belongs to the pirin family.</text>
</comment>
<evidence type="ECO:0000256" key="1">
    <source>
        <dbReference type="ARBA" id="ARBA00008416"/>
    </source>
</evidence>